<dbReference type="Pfam" id="PF16868">
    <property type="entry name" value="NMT1_3"/>
    <property type="match status" value="1"/>
</dbReference>
<dbReference type="PANTHER" id="PTHR42941:SF1">
    <property type="entry name" value="SLL1037 PROTEIN"/>
    <property type="match status" value="1"/>
</dbReference>
<name>A0A8J3EFU9_9RHOB</name>
<dbReference type="RefSeq" id="WP_188790164.1">
    <property type="nucleotide sequence ID" value="NZ_BMJV01000004.1"/>
</dbReference>
<keyword evidence="1" id="KW-0732">Signal</keyword>
<organism evidence="2 3">
    <name type="scientific">Salipiger pallidus</name>
    <dbReference type="NCBI Taxonomy" id="1775170"/>
    <lineage>
        <taxon>Bacteria</taxon>
        <taxon>Pseudomonadati</taxon>
        <taxon>Pseudomonadota</taxon>
        <taxon>Alphaproteobacteria</taxon>
        <taxon>Rhodobacterales</taxon>
        <taxon>Roseobacteraceae</taxon>
        <taxon>Salipiger</taxon>
    </lineage>
</organism>
<dbReference type="EMBL" id="BMJV01000004">
    <property type="protein sequence ID" value="GGG72507.1"/>
    <property type="molecule type" value="Genomic_DNA"/>
</dbReference>
<protein>
    <submittedName>
        <fullName evidence="2">C4-dicarboxylate ABC transporter</fullName>
    </submittedName>
</protein>
<proteinExistence type="predicted"/>
<evidence type="ECO:0000256" key="1">
    <source>
        <dbReference type="SAM" id="SignalP"/>
    </source>
</evidence>
<dbReference type="Gene3D" id="3.40.190.10">
    <property type="entry name" value="Periplasmic binding protein-like II"/>
    <property type="match status" value="2"/>
</dbReference>
<feature type="chain" id="PRO_5035231708" evidence="1">
    <location>
        <begin position="29"/>
        <end position="333"/>
    </location>
</feature>
<evidence type="ECO:0000313" key="3">
    <source>
        <dbReference type="Proteomes" id="UP000617145"/>
    </source>
</evidence>
<reference evidence="2" key="2">
    <citation type="submission" date="2020-09" db="EMBL/GenBank/DDBJ databases">
        <authorList>
            <person name="Sun Q."/>
            <person name="Zhou Y."/>
        </authorList>
    </citation>
    <scope>NUCLEOTIDE SEQUENCE</scope>
    <source>
        <strain evidence="2">CGMCC 1.15762</strain>
    </source>
</reference>
<dbReference type="Proteomes" id="UP000617145">
    <property type="component" value="Unassembled WGS sequence"/>
</dbReference>
<dbReference type="AlphaFoldDB" id="A0A8J3EFU9"/>
<sequence>MFNFKFEGLRLAATATVAAAIVATSVAAQDVRIGAMREGSSWYVFAATLEQIIEPILGDNSVEVIARGGGVANPMVVQGGKAEIALSNVASAVWAANGNDVYQGMNAPDIRALVGGLNNVYVGVMANKSFVDQMGTSDLAAIMSSGKPVRVLMKPVGSSAVPVAEMIFEGLGSSAEKIKADGGDIIQVDTGQIADQMRNGNADIYIDTMIKGHPTITEVALTTDVTFLDIPASAMALLEKNGLTPGSYGPEWYKGQAEATSGANLGTVLIANANLDEETAYQITKAIIENAEALKASHGAWSGFDPAKAMLPENVGIELHPGAARYYREAGLM</sequence>
<reference evidence="2" key="1">
    <citation type="journal article" date="2014" name="Int. J. Syst. Evol. Microbiol.">
        <title>Complete genome sequence of Corynebacterium casei LMG S-19264T (=DSM 44701T), isolated from a smear-ripened cheese.</title>
        <authorList>
            <consortium name="US DOE Joint Genome Institute (JGI-PGF)"/>
            <person name="Walter F."/>
            <person name="Albersmeier A."/>
            <person name="Kalinowski J."/>
            <person name="Ruckert C."/>
        </authorList>
    </citation>
    <scope>NUCLEOTIDE SEQUENCE</scope>
    <source>
        <strain evidence="2">CGMCC 1.15762</strain>
    </source>
</reference>
<evidence type="ECO:0000313" key="2">
    <source>
        <dbReference type="EMBL" id="GGG72507.1"/>
    </source>
</evidence>
<comment type="caution">
    <text evidence="2">The sequence shown here is derived from an EMBL/GenBank/DDBJ whole genome shotgun (WGS) entry which is preliminary data.</text>
</comment>
<keyword evidence="3" id="KW-1185">Reference proteome</keyword>
<dbReference type="PANTHER" id="PTHR42941">
    <property type="entry name" value="SLL1037 PROTEIN"/>
    <property type="match status" value="1"/>
</dbReference>
<dbReference type="NCBIfam" id="TIGR02122">
    <property type="entry name" value="TRAP_TAXI"/>
    <property type="match status" value="1"/>
</dbReference>
<dbReference type="SUPFAM" id="SSF53850">
    <property type="entry name" value="Periplasmic binding protein-like II"/>
    <property type="match status" value="1"/>
</dbReference>
<dbReference type="InterPro" id="IPR011852">
    <property type="entry name" value="TRAP_TAXI"/>
</dbReference>
<accession>A0A8J3EFU9</accession>
<gene>
    <name evidence="2" type="ORF">GCM10011415_20720</name>
</gene>
<feature type="signal peptide" evidence="1">
    <location>
        <begin position="1"/>
        <end position="28"/>
    </location>
</feature>